<dbReference type="SUPFAM" id="SSF47384">
    <property type="entry name" value="Homodimeric domain of signal transducing histidine kinase"/>
    <property type="match status" value="1"/>
</dbReference>
<organism evidence="5 6">
    <name type="scientific">Gillisia lutea</name>
    <dbReference type="NCBI Taxonomy" id="2909668"/>
    <lineage>
        <taxon>Bacteria</taxon>
        <taxon>Pseudomonadati</taxon>
        <taxon>Bacteroidota</taxon>
        <taxon>Flavobacteriia</taxon>
        <taxon>Flavobacteriales</taxon>
        <taxon>Flavobacteriaceae</taxon>
        <taxon>Gillisia</taxon>
    </lineage>
</organism>
<dbReference type="SMART" id="SM00387">
    <property type="entry name" value="HATPase_c"/>
    <property type="match status" value="1"/>
</dbReference>
<keyword evidence="5" id="KW-0418">Kinase</keyword>
<dbReference type="GO" id="GO:0016301">
    <property type="term" value="F:kinase activity"/>
    <property type="evidence" value="ECO:0007669"/>
    <property type="project" value="UniProtKB-KW"/>
</dbReference>
<dbReference type="SUPFAM" id="SSF55874">
    <property type="entry name" value="ATPase domain of HSP90 chaperone/DNA topoisomerase II/histidine kinase"/>
    <property type="match status" value="1"/>
</dbReference>
<keyword evidence="3" id="KW-0597">Phosphoprotein</keyword>
<evidence type="ECO:0000313" key="5">
    <source>
        <dbReference type="EMBL" id="MCF4101743.1"/>
    </source>
</evidence>
<feature type="domain" description="Histidine kinase" evidence="4">
    <location>
        <begin position="188"/>
        <end position="402"/>
    </location>
</feature>
<dbReference type="InterPro" id="IPR036890">
    <property type="entry name" value="HATPase_C_sf"/>
</dbReference>
<accession>A0ABS9EG15</accession>
<evidence type="ECO:0000259" key="4">
    <source>
        <dbReference type="PROSITE" id="PS50109"/>
    </source>
</evidence>
<comment type="catalytic activity">
    <reaction evidence="1">
        <text>ATP + protein L-histidine = ADP + protein N-phospho-L-histidine.</text>
        <dbReference type="EC" id="2.7.13.3"/>
    </reaction>
</comment>
<dbReference type="Proteomes" id="UP001179363">
    <property type="component" value="Unassembled WGS sequence"/>
</dbReference>
<dbReference type="Gene3D" id="3.30.565.10">
    <property type="entry name" value="Histidine kinase-like ATPase, C-terminal domain"/>
    <property type="match status" value="1"/>
</dbReference>
<reference evidence="5" key="1">
    <citation type="submission" date="2022-01" db="EMBL/GenBank/DDBJ databases">
        <title>Gillisia lutea sp. nov., isolated from marine plastic residues from the Malvarosa beach (Valencia, Spain).</title>
        <authorList>
            <person name="Vidal-Verdu A."/>
            <person name="Molina-Menor E."/>
            <person name="Satari L."/>
            <person name="Pascual J."/>
            <person name="Pereto J."/>
            <person name="Porcar M."/>
        </authorList>
    </citation>
    <scope>NUCLEOTIDE SEQUENCE</scope>
    <source>
        <strain evidence="5">M10.2A</strain>
    </source>
</reference>
<dbReference type="Pfam" id="PF02518">
    <property type="entry name" value="HATPase_c"/>
    <property type="match status" value="1"/>
</dbReference>
<sequence>MIHAEFPENEESRLATLHDLNILYTEADDNYDNITQLASFICKVPVSLITLVGEEKQWFKSKSGTDMCESDRDISFCSHAILKPRELMEVKDARIDPRFKNNPFITADFPIIFYAGMPLLSSNGTALGSLCVIDSKPNSLDENQKEALRVLAKQVENLFELRRQNLHLEKMRLELKSKNSQLKEFAGTVSHDMKMPLANIIITSDILKAKYGKNIDEEGINYLNYLKQSSFKLSNYITGILDHYESDTLTDSLNEDFDIHDLLEQIIDLLNINYDCEINLPAENIIVNSNRSALEQIFLNLLGNSLKYNDKEQIVIDISCESDFNFYYFTISDNGIGIPEDKQTEIFELFKVLAETDRTGNKGNGIGLSTVRKLITSLGGEISVNSEIGKGTTFKFSVKRNDLA</sequence>
<protein>
    <recommendedName>
        <fullName evidence="2">histidine kinase</fullName>
        <ecNumber evidence="2">2.7.13.3</ecNumber>
    </recommendedName>
</protein>
<dbReference type="EMBL" id="JAKGTH010000008">
    <property type="protein sequence ID" value="MCF4101743.1"/>
    <property type="molecule type" value="Genomic_DNA"/>
</dbReference>
<evidence type="ECO:0000256" key="3">
    <source>
        <dbReference type="ARBA" id="ARBA00022553"/>
    </source>
</evidence>
<name>A0ABS9EG15_9FLAO</name>
<dbReference type="InterPro" id="IPR029016">
    <property type="entry name" value="GAF-like_dom_sf"/>
</dbReference>
<dbReference type="EC" id="2.7.13.3" evidence="2"/>
<keyword evidence="6" id="KW-1185">Reference proteome</keyword>
<proteinExistence type="predicted"/>
<gene>
    <name evidence="5" type="ORF">L1I30_08705</name>
</gene>
<dbReference type="PANTHER" id="PTHR43102">
    <property type="entry name" value="SLR1143 PROTEIN"/>
    <property type="match status" value="1"/>
</dbReference>
<dbReference type="PRINTS" id="PR00344">
    <property type="entry name" value="BCTRLSENSOR"/>
</dbReference>
<evidence type="ECO:0000256" key="1">
    <source>
        <dbReference type="ARBA" id="ARBA00000085"/>
    </source>
</evidence>
<dbReference type="InterPro" id="IPR003594">
    <property type="entry name" value="HATPase_dom"/>
</dbReference>
<dbReference type="RefSeq" id="WP_236133892.1">
    <property type="nucleotide sequence ID" value="NZ_JAKGTH010000008.1"/>
</dbReference>
<keyword evidence="5" id="KW-0808">Transferase</keyword>
<evidence type="ECO:0000256" key="2">
    <source>
        <dbReference type="ARBA" id="ARBA00012438"/>
    </source>
</evidence>
<dbReference type="CDD" id="cd00082">
    <property type="entry name" value="HisKA"/>
    <property type="match status" value="1"/>
</dbReference>
<dbReference type="InterPro" id="IPR003661">
    <property type="entry name" value="HisK_dim/P_dom"/>
</dbReference>
<dbReference type="Pfam" id="PF01590">
    <property type="entry name" value="GAF"/>
    <property type="match status" value="1"/>
</dbReference>
<dbReference type="PANTHER" id="PTHR43102:SF2">
    <property type="entry name" value="GAF DOMAIN-CONTAINING PROTEIN"/>
    <property type="match status" value="1"/>
</dbReference>
<dbReference type="InterPro" id="IPR036097">
    <property type="entry name" value="HisK_dim/P_sf"/>
</dbReference>
<dbReference type="PROSITE" id="PS50109">
    <property type="entry name" value="HIS_KIN"/>
    <property type="match status" value="1"/>
</dbReference>
<evidence type="ECO:0000313" key="6">
    <source>
        <dbReference type="Proteomes" id="UP001179363"/>
    </source>
</evidence>
<dbReference type="InterPro" id="IPR004358">
    <property type="entry name" value="Sig_transdc_His_kin-like_C"/>
</dbReference>
<dbReference type="InterPro" id="IPR003018">
    <property type="entry name" value="GAF"/>
</dbReference>
<dbReference type="SUPFAM" id="SSF55781">
    <property type="entry name" value="GAF domain-like"/>
    <property type="match status" value="1"/>
</dbReference>
<dbReference type="Gene3D" id="3.30.450.40">
    <property type="match status" value="1"/>
</dbReference>
<comment type="caution">
    <text evidence="5">The sequence shown here is derived from an EMBL/GenBank/DDBJ whole genome shotgun (WGS) entry which is preliminary data.</text>
</comment>
<dbReference type="InterPro" id="IPR005467">
    <property type="entry name" value="His_kinase_dom"/>
</dbReference>
<dbReference type="Gene3D" id="1.10.287.130">
    <property type="match status" value="1"/>
</dbReference>